<dbReference type="SUPFAM" id="SSF47413">
    <property type="entry name" value="lambda repressor-like DNA-binding domains"/>
    <property type="match status" value="1"/>
</dbReference>
<comment type="caution">
    <text evidence="1">The sequence shown here is derived from an EMBL/GenBank/DDBJ whole genome shotgun (WGS) entry which is preliminary data.</text>
</comment>
<accession>A0ABP3YY47</accession>
<dbReference type="InterPro" id="IPR011990">
    <property type="entry name" value="TPR-like_helical_dom_sf"/>
</dbReference>
<name>A0ABP3YY47_9ACTN</name>
<reference evidence="2" key="1">
    <citation type="journal article" date="2019" name="Int. J. Syst. Evol. Microbiol.">
        <title>The Global Catalogue of Microorganisms (GCM) 10K type strain sequencing project: providing services to taxonomists for standard genome sequencing and annotation.</title>
        <authorList>
            <consortium name="The Broad Institute Genomics Platform"/>
            <consortium name="The Broad Institute Genome Sequencing Center for Infectious Disease"/>
            <person name="Wu L."/>
            <person name="Ma J."/>
        </authorList>
    </citation>
    <scope>NUCLEOTIDE SEQUENCE [LARGE SCALE GENOMIC DNA]</scope>
    <source>
        <strain evidence="2">JCM 10673</strain>
    </source>
</reference>
<proteinExistence type="predicted"/>
<gene>
    <name evidence="1" type="ORF">GCM10009549_13830</name>
</gene>
<dbReference type="SUPFAM" id="SSF48452">
    <property type="entry name" value="TPR-like"/>
    <property type="match status" value="1"/>
</dbReference>
<evidence type="ECO:0000313" key="1">
    <source>
        <dbReference type="EMBL" id="GAA0907672.1"/>
    </source>
</evidence>
<dbReference type="Proteomes" id="UP001501005">
    <property type="component" value="Unassembled WGS sequence"/>
</dbReference>
<evidence type="ECO:0008006" key="3">
    <source>
        <dbReference type="Google" id="ProtNLM"/>
    </source>
</evidence>
<protein>
    <recommendedName>
        <fullName evidence="3">Transcriptional regulator</fullName>
    </recommendedName>
</protein>
<dbReference type="Gene3D" id="1.25.40.10">
    <property type="entry name" value="Tetratricopeptide repeat domain"/>
    <property type="match status" value="1"/>
</dbReference>
<dbReference type="InterPro" id="IPR001387">
    <property type="entry name" value="Cro/C1-type_HTH"/>
</dbReference>
<dbReference type="EMBL" id="BAAAHG010000007">
    <property type="protein sequence ID" value="GAA0907672.1"/>
    <property type="molecule type" value="Genomic_DNA"/>
</dbReference>
<dbReference type="InterPro" id="IPR010982">
    <property type="entry name" value="Lambda_DNA-bd_dom_sf"/>
</dbReference>
<evidence type="ECO:0000313" key="2">
    <source>
        <dbReference type="Proteomes" id="UP001501005"/>
    </source>
</evidence>
<sequence>MTIGERIRAAREAQRPKWSQQKLADELSAVRWGRTGYLNRQQVYRWERGLRVPTAWLPFIQQVLNIDLSGDDPGDNEVQFADTVTSVMHLGGSDVDRRTFLTASAGVGLAALDLPDAEAVTRRVNRPGPVAVGMGEVTAIRTMTKTLGDAASELGGGHARHLAVRYLTVDVKRWLDGRYSEHVGRELFAATSELVHLIGWMARDEGNQGLSQQYHLHSYQLAAEAGENELAATALRGLADQAIDLGHIPTAVRLAEACEQRGRKLTNLKALAYYRNTYARAAAADGDHATAMKLLTAAQAAIENAPVPPGESWASHYSHGRWAHESGMIHAKLGDLAAAEEHLHLALDIHGLDRKRTRAIVLADLGHVQFKRGDTEVALATWGEFLDCAEGVQSVRINDAVTNIAARLRSISDNPAAGELSERLAART</sequence>
<dbReference type="CDD" id="cd00093">
    <property type="entry name" value="HTH_XRE"/>
    <property type="match status" value="1"/>
</dbReference>
<organism evidence="1 2">
    <name type="scientific">Streptomyces thermoalcalitolerans</name>
    <dbReference type="NCBI Taxonomy" id="65605"/>
    <lineage>
        <taxon>Bacteria</taxon>
        <taxon>Bacillati</taxon>
        <taxon>Actinomycetota</taxon>
        <taxon>Actinomycetes</taxon>
        <taxon>Kitasatosporales</taxon>
        <taxon>Streptomycetaceae</taxon>
        <taxon>Streptomyces</taxon>
    </lineage>
</organism>
<dbReference type="Gene3D" id="1.10.260.40">
    <property type="entry name" value="lambda repressor-like DNA-binding domains"/>
    <property type="match status" value="1"/>
</dbReference>
<dbReference type="RefSeq" id="WP_344047936.1">
    <property type="nucleotide sequence ID" value="NZ_BAAAHG010000007.1"/>
</dbReference>
<keyword evidence="2" id="KW-1185">Reference proteome</keyword>